<dbReference type="KEGG" id="sera:Ser39006_010920"/>
<dbReference type="EMBL" id="CP025085">
    <property type="protein sequence ID" value="AUH00270.1"/>
    <property type="molecule type" value="Genomic_DNA"/>
</dbReference>
<reference evidence="10" key="2">
    <citation type="submission" date="2013-09" db="EMBL/GenBank/DDBJ databases">
        <authorList>
            <person name="Wang G."/>
            <person name="Yang Y."/>
            <person name="Su Y."/>
        </authorList>
    </citation>
    <scope>NUCLEOTIDE SEQUENCE</scope>
    <source>
        <strain evidence="10">ATCC 39006</strain>
    </source>
</reference>
<dbReference type="GO" id="GO:0005886">
    <property type="term" value="C:plasma membrane"/>
    <property type="evidence" value="ECO:0007669"/>
    <property type="project" value="UniProtKB-SubCell"/>
</dbReference>
<feature type="transmembrane region" description="Helical" evidence="8">
    <location>
        <begin position="12"/>
        <end position="41"/>
    </location>
</feature>
<evidence type="ECO:0000256" key="5">
    <source>
        <dbReference type="ARBA" id="ARBA00022692"/>
    </source>
</evidence>
<name>A0A2I5T6Q6_SERS3</name>
<reference evidence="10 11" key="1">
    <citation type="journal article" date="2013" name="Genome Announc.">
        <title>Draft genome sequence of Serratia sp. strain ATCC 39006, a model bacterium for analysis of the biosynthesis and regulation of prodigiosin, a carbapenem, and gas vesicles.</title>
        <authorList>
            <person name="Fineran P.C."/>
            <person name="Iglesias Cans M.C."/>
            <person name="Ramsay J.P."/>
            <person name="Wilf N.M."/>
            <person name="Cossyleon D."/>
            <person name="McNeil M.B."/>
            <person name="Williamson N.R."/>
            <person name="Monson R.E."/>
            <person name="Becher S.A."/>
            <person name="Stanton J.A."/>
            <person name="Brugger K."/>
            <person name="Brown S.D."/>
            <person name="Salmond G.P."/>
        </authorList>
    </citation>
    <scope>NUCLEOTIDE SEQUENCE [LARGE SCALE GENOMIC DNA]</scope>
    <source>
        <strain evidence="10">ATCC 39006</strain>
        <strain evidence="11">ATCC 39006 / SC 11482</strain>
    </source>
</reference>
<dbReference type="Proteomes" id="UP000017700">
    <property type="component" value="Chromosome"/>
</dbReference>
<dbReference type="InterPro" id="IPR052017">
    <property type="entry name" value="TSUP"/>
</dbReference>
<comment type="subcellular location">
    <subcellularLocation>
        <location evidence="1 8">Cell membrane</location>
        <topology evidence="1 8">Multi-pass membrane protein</topology>
    </subcellularLocation>
</comment>
<evidence type="ECO:0000313" key="11">
    <source>
        <dbReference type="Proteomes" id="UP000017700"/>
    </source>
</evidence>
<evidence type="ECO:0000313" key="10">
    <source>
        <dbReference type="EMBL" id="AUH04590.1"/>
    </source>
</evidence>
<dbReference type="EMBL" id="CP025084">
    <property type="protein sequence ID" value="AUH04590.1"/>
    <property type="molecule type" value="Genomic_DNA"/>
</dbReference>
<keyword evidence="11" id="KW-1185">Reference proteome</keyword>
<protein>
    <recommendedName>
        <fullName evidence="8">Probable membrane transporter protein</fullName>
    </recommendedName>
</protein>
<evidence type="ECO:0000313" key="9">
    <source>
        <dbReference type="EMBL" id="AUH00270.1"/>
    </source>
</evidence>
<keyword evidence="4 8" id="KW-1003">Cell membrane</keyword>
<evidence type="ECO:0000256" key="2">
    <source>
        <dbReference type="ARBA" id="ARBA00009142"/>
    </source>
</evidence>
<feature type="transmembrane region" description="Helical" evidence="8">
    <location>
        <begin position="241"/>
        <end position="262"/>
    </location>
</feature>
<dbReference type="InterPro" id="IPR002781">
    <property type="entry name" value="TM_pro_TauE-like"/>
</dbReference>
<dbReference type="RefSeq" id="WP_021016550.1">
    <property type="nucleotide sequence ID" value="NZ_CP025084.1"/>
</dbReference>
<gene>
    <name evidence="9" type="ORF">CWC46_10915</name>
    <name evidence="10" type="ORF">Ser39006_010920</name>
</gene>
<evidence type="ECO:0000256" key="8">
    <source>
        <dbReference type="RuleBase" id="RU363041"/>
    </source>
</evidence>
<dbReference type="AlphaFoldDB" id="A0A2I5T6Q6"/>
<evidence type="ECO:0000256" key="6">
    <source>
        <dbReference type="ARBA" id="ARBA00022989"/>
    </source>
</evidence>
<comment type="similarity">
    <text evidence="2 8">Belongs to the 4-toluene sulfonate uptake permease (TSUP) (TC 2.A.102) family.</text>
</comment>
<evidence type="ECO:0000256" key="1">
    <source>
        <dbReference type="ARBA" id="ARBA00004651"/>
    </source>
</evidence>
<evidence type="ECO:0000313" key="12">
    <source>
        <dbReference type="Proteomes" id="UP000233778"/>
    </source>
</evidence>
<dbReference type="Proteomes" id="UP000233778">
    <property type="component" value="Chromosome"/>
</dbReference>
<keyword evidence="5 8" id="KW-0812">Transmembrane</keyword>
<keyword evidence="7 8" id="KW-0472">Membrane</keyword>
<dbReference type="PANTHER" id="PTHR30269">
    <property type="entry name" value="TRANSMEMBRANE PROTEIN YFCA"/>
    <property type="match status" value="1"/>
</dbReference>
<feature type="transmembrane region" description="Helical" evidence="8">
    <location>
        <begin position="199"/>
        <end position="221"/>
    </location>
</feature>
<feature type="transmembrane region" description="Helical" evidence="8">
    <location>
        <begin position="80"/>
        <end position="103"/>
    </location>
</feature>
<dbReference type="OrthoDB" id="554695at2"/>
<feature type="transmembrane region" description="Helical" evidence="8">
    <location>
        <begin position="149"/>
        <end position="179"/>
    </location>
</feature>
<dbReference type="KEGG" id="serq:CWC46_10915"/>
<evidence type="ECO:0000256" key="7">
    <source>
        <dbReference type="ARBA" id="ARBA00023136"/>
    </source>
</evidence>
<sequence>MELLGLFWQEYGYFALLLLCLIAFCAGFVDSIAGGGGLFLVPGFLLVGMPPQVALGQEKIVSTFGTLAAIRNFLKDHKMVWGVIGIGIPFSLIGAYAGAHSILLIDPKWVAKLLLLLIPAGIILFLIPKDKNIIGDKKVEQNVQFYIKTSITCFVVGFYDGFFGPGAGSMFIIAFHYLLKLNLIQASANTKIFNLASNAGALVAFVIAGKIIYTLALPLVISNVFGNHVGSNMAVKKGGNLVKSVLIFSILCLFISLCVKYLY</sequence>
<dbReference type="STRING" id="104623.Ser39006_03288"/>
<dbReference type="Pfam" id="PF01925">
    <property type="entry name" value="TauE"/>
    <property type="match status" value="1"/>
</dbReference>
<dbReference type="PANTHER" id="PTHR30269:SF0">
    <property type="entry name" value="MEMBRANE TRANSPORTER PROTEIN YFCA-RELATED"/>
    <property type="match status" value="1"/>
</dbReference>
<evidence type="ECO:0000256" key="3">
    <source>
        <dbReference type="ARBA" id="ARBA00022448"/>
    </source>
</evidence>
<accession>A0A2I5T6Q6</accession>
<feature type="transmembrane region" description="Helical" evidence="8">
    <location>
        <begin position="109"/>
        <end position="128"/>
    </location>
</feature>
<reference evidence="9 12" key="3">
    <citation type="submission" date="2017-11" db="EMBL/GenBank/DDBJ databases">
        <title>Complete genome sequence of Serratia sp. ATCC 39006 LacA.</title>
        <authorList>
            <person name="Hampton H.G."/>
            <person name="Jackson S.A."/>
            <person name="Jauregui R."/>
            <person name="Poulter G.T.M."/>
            <person name="Salmond G.P.C."/>
            <person name="Fineran P.C."/>
        </authorList>
    </citation>
    <scope>NUCLEOTIDE SEQUENCE [LARGE SCALE GENOMIC DNA]</scope>
    <source>
        <strain evidence="9 12">ATCC 39006</strain>
    </source>
</reference>
<proteinExistence type="inferred from homology"/>
<keyword evidence="3" id="KW-0813">Transport</keyword>
<evidence type="ECO:0000256" key="4">
    <source>
        <dbReference type="ARBA" id="ARBA00022475"/>
    </source>
</evidence>
<keyword evidence="6 8" id="KW-1133">Transmembrane helix</keyword>
<organism evidence="10 11">
    <name type="scientific">Serratia sp. (strain ATCC 39006)</name>
    <name type="common">Prodigiosinella confusarubida</name>
    <dbReference type="NCBI Taxonomy" id="104623"/>
    <lineage>
        <taxon>Bacteria</taxon>
        <taxon>Pseudomonadati</taxon>
        <taxon>Pseudomonadota</taxon>
        <taxon>Gammaproteobacteria</taxon>
        <taxon>Enterobacterales</taxon>
        <taxon>Pectobacteriaceae</taxon>
        <taxon>Prodigiosinella</taxon>
    </lineage>
</organism>
<reference evidence="10" key="4">
    <citation type="submission" date="2017-11" db="EMBL/GenBank/DDBJ databases">
        <title>Complete genome sequence of Serratia sp. ATCC 39006.</title>
        <authorList>
            <person name="Hampton H.G."/>
            <person name="Jackson S.A."/>
            <person name="Jauregui R."/>
            <person name="Poulter G.T.M."/>
            <person name="Salmond G.P.C."/>
            <person name="Fineran P.C."/>
        </authorList>
    </citation>
    <scope>NUCLEOTIDE SEQUENCE</scope>
    <source>
        <strain evidence="10">ATCC 39006</strain>
    </source>
</reference>